<dbReference type="GO" id="GO:0016746">
    <property type="term" value="F:acyltransferase activity"/>
    <property type="evidence" value="ECO:0007669"/>
    <property type="project" value="UniProtKB-KW"/>
</dbReference>
<dbReference type="InterPro" id="IPR016181">
    <property type="entry name" value="Acyl_CoA_acyltransferase"/>
</dbReference>
<dbReference type="PANTHER" id="PTHR43415">
    <property type="entry name" value="SPERMIDINE N(1)-ACETYLTRANSFERASE"/>
    <property type="match status" value="1"/>
</dbReference>
<evidence type="ECO:0000313" key="3">
    <source>
        <dbReference type="Proteomes" id="UP001057522"/>
    </source>
</evidence>
<dbReference type="Pfam" id="PF13302">
    <property type="entry name" value="Acetyltransf_3"/>
    <property type="match status" value="1"/>
</dbReference>
<reference evidence="2" key="1">
    <citation type="submission" date="2022-06" db="EMBL/GenBank/DDBJ databases">
        <title>Helicobacter colisuis sp. nov.</title>
        <authorList>
            <person name="Papic B."/>
            <person name="Gruntar I."/>
        </authorList>
    </citation>
    <scope>NUCLEOTIDE SEQUENCE</scope>
    <source>
        <strain evidence="2">11154-15</strain>
    </source>
</reference>
<organism evidence="2 3">
    <name type="scientific">Helicobacter colisuis</name>
    <dbReference type="NCBI Taxonomy" id="2949739"/>
    <lineage>
        <taxon>Bacteria</taxon>
        <taxon>Pseudomonadati</taxon>
        <taxon>Campylobacterota</taxon>
        <taxon>Epsilonproteobacteria</taxon>
        <taxon>Campylobacterales</taxon>
        <taxon>Helicobacteraceae</taxon>
        <taxon>Helicobacter</taxon>
    </lineage>
</organism>
<proteinExistence type="predicted"/>
<evidence type="ECO:0000259" key="1">
    <source>
        <dbReference type="PROSITE" id="PS51186"/>
    </source>
</evidence>
<dbReference type="NCBIfam" id="TIGR03585">
    <property type="entry name" value="PseH"/>
    <property type="match status" value="1"/>
</dbReference>
<sequence length="152" mass="18020">MVILKNFVELDNCQKREIWEWRNNPKISCFMKNKVISWEEHLGFIEGLKNNSTKLYFLVFLNQEAIGVIDFVDLKRGNSCEFGLYQNPHLKGYGAKLMEILMDYALKELAVKNLYACAFNENIKAINLYLRFGFILTKKDEIMSYFKYYNKN</sequence>
<dbReference type="Proteomes" id="UP001057522">
    <property type="component" value="Unassembled WGS sequence"/>
</dbReference>
<dbReference type="InterPro" id="IPR000182">
    <property type="entry name" value="GNAT_dom"/>
</dbReference>
<comment type="caution">
    <text evidence="2">The sequence shown here is derived from an EMBL/GenBank/DDBJ whole genome shotgun (WGS) entry which is preliminary data.</text>
</comment>
<dbReference type="Gene3D" id="3.40.630.30">
    <property type="match status" value="1"/>
</dbReference>
<dbReference type="EC" id="2.3.1.202" evidence="2"/>
<dbReference type="SUPFAM" id="SSF55729">
    <property type="entry name" value="Acyl-CoA N-acyltransferases (Nat)"/>
    <property type="match status" value="1"/>
</dbReference>
<name>A0ABT0TRY7_9HELI</name>
<accession>A0ABT0TRY7</accession>
<keyword evidence="2" id="KW-0808">Transferase</keyword>
<protein>
    <submittedName>
        <fullName evidence="2">UDP-4-amino-4, 6-dideoxy-N-acetyl-beta-L-altrosamine N-acetyltransferase</fullName>
        <ecNumber evidence="2">2.3.1.202</ecNumber>
    </submittedName>
</protein>
<keyword evidence="2" id="KW-0012">Acyltransferase</keyword>
<dbReference type="PROSITE" id="PS51186">
    <property type="entry name" value="GNAT"/>
    <property type="match status" value="1"/>
</dbReference>
<dbReference type="EMBL" id="JAMOKX010000001">
    <property type="protein sequence ID" value="MCL9818677.1"/>
    <property type="molecule type" value="Genomic_DNA"/>
</dbReference>
<evidence type="ECO:0000313" key="2">
    <source>
        <dbReference type="EMBL" id="MCL9818677.1"/>
    </source>
</evidence>
<keyword evidence="3" id="KW-1185">Reference proteome</keyword>
<gene>
    <name evidence="2" type="primary">pseH</name>
    <name evidence="2" type="ORF">NCR95_00560</name>
</gene>
<dbReference type="RefSeq" id="WP_250603194.1">
    <property type="nucleotide sequence ID" value="NZ_JAMOKX010000001.1"/>
</dbReference>
<feature type="domain" description="N-acetyltransferase" evidence="1">
    <location>
        <begin position="5"/>
        <end position="152"/>
    </location>
</feature>
<dbReference type="InterPro" id="IPR020036">
    <property type="entry name" value="PseH"/>
</dbReference>
<dbReference type="PANTHER" id="PTHR43415:SF3">
    <property type="entry name" value="GNAT-FAMILY ACETYLTRANSFERASE"/>
    <property type="match status" value="1"/>
</dbReference>